<dbReference type="InterPro" id="IPR019096">
    <property type="entry name" value="YopX_protein"/>
</dbReference>
<sequence length="146" mass="16929">MREVKFRGKSLIELPDVPKGEWVFGKLVGGTKRPHIVGKVVESCEEYINFEYWIPVDPKTVGVLTGLKDKSFKEVFESDILWDAWRDIKFIVRWDDGGQFVFDNPKDKRGTDDYYELDENGMNPENMIVIGNIHDNPELLKGEQHV</sequence>
<organism evidence="2 3">
    <name type="scientific">Evansella tamaricis</name>
    <dbReference type="NCBI Taxonomy" id="2069301"/>
    <lineage>
        <taxon>Bacteria</taxon>
        <taxon>Bacillati</taxon>
        <taxon>Bacillota</taxon>
        <taxon>Bacilli</taxon>
        <taxon>Bacillales</taxon>
        <taxon>Bacillaceae</taxon>
        <taxon>Evansella</taxon>
    </lineage>
</organism>
<protein>
    <submittedName>
        <fullName evidence="2">YopX family protein</fullName>
    </submittedName>
</protein>
<dbReference type="RefSeq" id="WP_217064986.1">
    <property type="nucleotide sequence ID" value="NZ_JAHQCS010000057.1"/>
</dbReference>
<accession>A0ABS6JBQ0</accession>
<name>A0ABS6JBQ0_9BACI</name>
<comment type="caution">
    <text evidence="2">The sequence shown here is derived from an EMBL/GenBank/DDBJ whole genome shotgun (WGS) entry which is preliminary data.</text>
</comment>
<evidence type="ECO:0000313" key="3">
    <source>
        <dbReference type="Proteomes" id="UP000784880"/>
    </source>
</evidence>
<dbReference type="Proteomes" id="UP000784880">
    <property type="component" value="Unassembled WGS sequence"/>
</dbReference>
<feature type="domain" description="YopX protein" evidence="1">
    <location>
        <begin position="52"/>
        <end position="141"/>
    </location>
</feature>
<dbReference type="Pfam" id="PF09643">
    <property type="entry name" value="YopX"/>
    <property type="match status" value="1"/>
</dbReference>
<proteinExistence type="predicted"/>
<reference evidence="2 3" key="1">
    <citation type="submission" date="2021-06" db="EMBL/GenBank/DDBJ databases">
        <title>Bacillus sp. RD4P76, an endophyte from a halophyte.</title>
        <authorList>
            <person name="Sun J.-Q."/>
        </authorList>
    </citation>
    <scope>NUCLEOTIDE SEQUENCE [LARGE SCALE GENOMIC DNA]</scope>
    <source>
        <strain evidence="2 3">CGMCC 1.15917</strain>
    </source>
</reference>
<dbReference type="EMBL" id="JAHQCS010000057">
    <property type="protein sequence ID" value="MBU9711096.1"/>
    <property type="molecule type" value="Genomic_DNA"/>
</dbReference>
<gene>
    <name evidence="2" type="ORF">KS419_05005</name>
</gene>
<keyword evidence="3" id="KW-1185">Reference proteome</keyword>
<evidence type="ECO:0000259" key="1">
    <source>
        <dbReference type="Pfam" id="PF09643"/>
    </source>
</evidence>
<evidence type="ECO:0000313" key="2">
    <source>
        <dbReference type="EMBL" id="MBU9711096.1"/>
    </source>
</evidence>